<evidence type="ECO:0000256" key="3">
    <source>
        <dbReference type="ARBA" id="ARBA00015991"/>
    </source>
</evidence>
<dbReference type="PROSITE" id="PS00150">
    <property type="entry name" value="ACYLPHOSPHATASE_1"/>
    <property type="match status" value="1"/>
</dbReference>
<dbReference type="SUPFAM" id="SSF54975">
    <property type="entry name" value="Acylphosphatase/BLUF domain-like"/>
    <property type="match status" value="1"/>
</dbReference>
<dbReference type="InterPro" id="IPR020456">
    <property type="entry name" value="Acylphosphatase"/>
</dbReference>
<keyword evidence="9" id="KW-1185">Reference proteome</keyword>
<dbReference type="Pfam" id="PF00708">
    <property type="entry name" value="Acylphosphatase"/>
    <property type="match status" value="1"/>
</dbReference>
<dbReference type="Gene3D" id="3.30.70.100">
    <property type="match status" value="1"/>
</dbReference>
<feature type="domain" description="Acylphosphatase-like" evidence="7">
    <location>
        <begin position="4"/>
        <end position="95"/>
    </location>
</feature>
<organism evidence="8 9">
    <name type="scientific">Grylomicrobium aquisgranensis</name>
    <dbReference type="NCBI Taxonomy" id="2926318"/>
    <lineage>
        <taxon>Bacteria</taxon>
        <taxon>Bacillati</taxon>
        <taxon>Bacillota</taxon>
        <taxon>Erysipelotrichia</taxon>
        <taxon>Erysipelotrichales</taxon>
        <taxon>Erysipelotrichaceae</taxon>
        <taxon>Grylomicrobium</taxon>
    </lineage>
</organism>
<comment type="similarity">
    <text evidence="1 6">Belongs to the acylphosphatase family.</text>
</comment>
<gene>
    <name evidence="8" type="ORF">MOZ60_00715</name>
</gene>
<keyword evidence="5" id="KW-0378">Hydrolase</keyword>
<evidence type="ECO:0000313" key="8">
    <source>
        <dbReference type="EMBL" id="MDX8418610.1"/>
    </source>
</evidence>
<dbReference type="PANTHER" id="PTHR47268">
    <property type="entry name" value="ACYLPHOSPHATASE"/>
    <property type="match status" value="1"/>
</dbReference>
<accession>A0AB35TZR0</accession>
<proteinExistence type="inferred from homology"/>
<feature type="active site" evidence="5">
    <location>
        <position position="37"/>
    </location>
</feature>
<dbReference type="InterPro" id="IPR036046">
    <property type="entry name" value="Acylphosphatase-like_dom_sf"/>
</dbReference>
<sequence>MIKRFHVFVEGRVQGVGFRGFCMMQAQQRGLTGSVTNLPNGLVEIFVQGEQDRIDSFLEAVQAGNQFIRVDDMSIKEVPAVPGEKRFGYGMGQYF</sequence>
<reference evidence="8 9" key="1">
    <citation type="submission" date="2022-03" db="EMBL/GenBank/DDBJ databases">
        <title>Novel taxa within the pig intestine.</title>
        <authorList>
            <person name="Wylensek D."/>
            <person name="Bishof K."/>
            <person name="Afrizal A."/>
            <person name="Clavel T."/>
        </authorList>
    </citation>
    <scope>NUCLEOTIDE SEQUENCE [LARGE SCALE GENOMIC DNA]</scope>
    <source>
        <strain evidence="8 9">CLA-KB-P133</strain>
    </source>
</reference>
<dbReference type="GO" id="GO:0003998">
    <property type="term" value="F:acylphosphatase activity"/>
    <property type="evidence" value="ECO:0007669"/>
    <property type="project" value="UniProtKB-EC"/>
</dbReference>
<dbReference type="PANTHER" id="PTHR47268:SF4">
    <property type="entry name" value="ACYLPHOSPHATASE"/>
    <property type="match status" value="1"/>
</dbReference>
<dbReference type="RefSeq" id="WP_245309296.1">
    <property type="nucleotide sequence ID" value="NZ_JALBUR010000001.1"/>
</dbReference>
<evidence type="ECO:0000256" key="4">
    <source>
        <dbReference type="ARBA" id="ARBA00047645"/>
    </source>
</evidence>
<evidence type="ECO:0000313" key="9">
    <source>
        <dbReference type="Proteomes" id="UP001286174"/>
    </source>
</evidence>
<evidence type="ECO:0000256" key="5">
    <source>
        <dbReference type="PROSITE-ProRule" id="PRU00520"/>
    </source>
</evidence>
<evidence type="ECO:0000256" key="1">
    <source>
        <dbReference type="ARBA" id="ARBA00005614"/>
    </source>
</evidence>
<dbReference type="Proteomes" id="UP001286174">
    <property type="component" value="Unassembled WGS sequence"/>
</dbReference>
<feature type="active site" evidence="5">
    <location>
        <position position="19"/>
    </location>
</feature>
<protein>
    <recommendedName>
        <fullName evidence="3 5">acylphosphatase</fullName>
        <ecNumber evidence="2 5">3.6.1.7</ecNumber>
    </recommendedName>
</protein>
<evidence type="ECO:0000256" key="6">
    <source>
        <dbReference type="RuleBase" id="RU004168"/>
    </source>
</evidence>
<dbReference type="EC" id="3.6.1.7" evidence="2 5"/>
<dbReference type="InterPro" id="IPR001792">
    <property type="entry name" value="Acylphosphatase-like_dom"/>
</dbReference>
<evidence type="ECO:0000256" key="2">
    <source>
        <dbReference type="ARBA" id="ARBA00012150"/>
    </source>
</evidence>
<dbReference type="AlphaFoldDB" id="A0AB35TZR0"/>
<comment type="catalytic activity">
    <reaction evidence="4 5">
        <text>an acyl phosphate + H2O = a carboxylate + phosphate + H(+)</text>
        <dbReference type="Rhea" id="RHEA:14965"/>
        <dbReference type="ChEBI" id="CHEBI:15377"/>
        <dbReference type="ChEBI" id="CHEBI:15378"/>
        <dbReference type="ChEBI" id="CHEBI:29067"/>
        <dbReference type="ChEBI" id="CHEBI:43474"/>
        <dbReference type="ChEBI" id="CHEBI:59918"/>
        <dbReference type="EC" id="3.6.1.7"/>
    </reaction>
</comment>
<dbReference type="EMBL" id="JALBUR010000001">
    <property type="protein sequence ID" value="MDX8418610.1"/>
    <property type="molecule type" value="Genomic_DNA"/>
</dbReference>
<dbReference type="PROSITE" id="PS51160">
    <property type="entry name" value="ACYLPHOSPHATASE_3"/>
    <property type="match status" value="1"/>
</dbReference>
<name>A0AB35TZR0_9FIRM</name>
<comment type="caution">
    <text evidence="8">The sequence shown here is derived from an EMBL/GenBank/DDBJ whole genome shotgun (WGS) entry which is preliminary data.</text>
</comment>
<evidence type="ECO:0000259" key="7">
    <source>
        <dbReference type="PROSITE" id="PS51160"/>
    </source>
</evidence>
<dbReference type="InterPro" id="IPR017968">
    <property type="entry name" value="Acylphosphatase_CS"/>
</dbReference>